<dbReference type="Gene3D" id="3.30.9.10">
    <property type="entry name" value="D-Amino Acid Oxidase, subunit A, domain 2"/>
    <property type="match status" value="1"/>
</dbReference>
<dbReference type="PANTHER" id="PTHR13847">
    <property type="entry name" value="SARCOSINE DEHYDROGENASE-RELATED"/>
    <property type="match status" value="1"/>
</dbReference>
<dbReference type="Pfam" id="PF01266">
    <property type="entry name" value="DAO"/>
    <property type="match status" value="1"/>
</dbReference>
<dbReference type="GO" id="GO:0032981">
    <property type="term" value="P:mitochondrial respiratory chain complex I assembly"/>
    <property type="evidence" value="ECO:0007669"/>
    <property type="project" value="TreeGrafter"/>
</dbReference>
<dbReference type="GO" id="GO:0016491">
    <property type="term" value="F:oxidoreductase activity"/>
    <property type="evidence" value="ECO:0007669"/>
    <property type="project" value="UniProtKB-KW"/>
</dbReference>
<evidence type="ECO:0000259" key="4">
    <source>
        <dbReference type="Pfam" id="PF01266"/>
    </source>
</evidence>
<protein>
    <recommendedName>
        <fullName evidence="2">FAD-dependent oxidoreductase domain-containing protein 1</fullName>
    </recommendedName>
</protein>
<evidence type="ECO:0000313" key="6">
    <source>
        <dbReference type="Proteomes" id="UP000677803"/>
    </source>
</evidence>
<comment type="caution">
    <text evidence="5">The sequence shown here is derived from an EMBL/GenBank/DDBJ whole genome shotgun (WGS) entry which is preliminary data.</text>
</comment>
<gene>
    <name evidence="5" type="ORF">MMEN_LOCUS4764</name>
</gene>
<dbReference type="AlphaFoldDB" id="A0A8S4AQB3"/>
<evidence type="ECO:0000313" key="5">
    <source>
        <dbReference type="EMBL" id="CAG5870298.1"/>
    </source>
</evidence>
<organism evidence="5 6">
    <name type="scientific">Menidia menidia</name>
    <name type="common">Atlantic silverside</name>
    <dbReference type="NCBI Taxonomy" id="238744"/>
    <lineage>
        <taxon>Eukaryota</taxon>
        <taxon>Metazoa</taxon>
        <taxon>Chordata</taxon>
        <taxon>Craniata</taxon>
        <taxon>Vertebrata</taxon>
        <taxon>Euteleostomi</taxon>
        <taxon>Actinopterygii</taxon>
        <taxon>Neopterygii</taxon>
        <taxon>Teleostei</taxon>
        <taxon>Neoteleostei</taxon>
        <taxon>Acanthomorphata</taxon>
        <taxon>Ovalentaria</taxon>
        <taxon>Atherinomorphae</taxon>
        <taxon>Atheriniformes</taxon>
        <taxon>Atherinopsidae</taxon>
        <taxon>Menidiinae</taxon>
        <taxon>Menidia</taxon>
    </lineage>
</organism>
<proteinExistence type="predicted"/>
<dbReference type="GO" id="GO:0005739">
    <property type="term" value="C:mitochondrion"/>
    <property type="evidence" value="ECO:0007669"/>
    <property type="project" value="GOC"/>
</dbReference>
<sequence length="564" mass="61797">MCACRRLHGPARAARGALAPAGGARGQGTGWRGHLVSGQSLSSSGPLRSDFFKDLESHFAAMRKKAKDALPGSGWSPFEINPNLPPERADIVIVGGGVVGWSIAYWLKQRERVREGVRVLVVERDPTYSQASTVLSAGGIRQQFSLPENIHLSLASAHFMRNINEHLSVVNQDPVDLQFNHSGYLFLASEEVAHIMEKNYNTQRYGEPLRGSWGGGGGGVQASSSLLTLCFRQAGAKVSLLSPSQVKGRFPWINTEDVALASYGLENEGWFDPWTLLNAFRRKAISLGVTQCFGEVTDFKYTTNVMMTADGEYVDMKRIHSVKVQMPNSLEYQPVECAIVVNAAGAFSGRLAQMLGVGLGPKNSLSGVPVPVEPRKRYVYVVHCPDGPGLDTPFLIDYSGVYFRREGLGGSYIAGVSPQEVGAISGLVWTSHVLTLKGEHLVRPQVEEPETSDLEVDHQFFEDKVWPRLALRVPAFEKLKVTSAWAGFYDYNTFDQNAIIGMHPAVNNMYFATGFSGHGLQHAPAVGRAVAELILDGNFQTLDLSGFSFRRILSQEPMLERNIV</sequence>
<dbReference type="Proteomes" id="UP000677803">
    <property type="component" value="Unassembled WGS sequence"/>
</dbReference>
<dbReference type="Gene3D" id="3.50.50.60">
    <property type="entry name" value="FAD/NAD(P)-binding domain"/>
    <property type="match status" value="1"/>
</dbReference>
<dbReference type="InterPro" id="IPR006076">
    <property type="entry name" value="FAD-dep_OxRdtase"/>
</dbReference>
<comment type="function">
    <text evidence="3">Required for the assembly of the mitochondrial membrane respiratory chain NADH dehydrogenase (Complex I). Involved in mid-late stages of complex I assembly.</text>
</comment>
<dbReference type="EMBL" id="CAJRST010004446">
    <property type="protein sequence ID" value="CAG5870298.1"/>
    <property type="molecule type" value="Genomic_DNA"/>
</dbReference>
<evidence type="ECO:0000256" key="2">
    <source>
        <dbReference type="ARBA" id="ARBA00039785"/>
    </source>
</evidence>
<evidence type="ECO:0000256" key="1">
    <source>
        <dbReference type="ARBA" id="ARBA00023002"/>
    </source>
</evidence>
<feature type="domain" description="FAD dependent oxidoreductase" evidence="4">
    <location>
        <begin position="90"/>
        <end position="533"/>
    </location>
</feature>
<keyword evidence="6" id="KW-1185">Reference proteome</keyword>
<evidence type="ECO:0000256" key="3">
    <source>
        <dbReference type="ARBA" id="ARBA00046185"/>
    </source>
</evidence>
<dbReference type="SUPFAM" id="SSF51905">
    <property type="entry name" value="FAD/NAD(P)-binding domain"/>
    <property type="match status" value="1"/>
</dbReference>
<keyword evidence="1" id="KW-0560">Oxidoreductase</keyword>
<dbReference type="OrthoDB" id="424974at2759"/>
<accession>A0A8S4AQB3</accession>
<reference evidence="5" key="1">
    <citation type="submission" date="2021-05" db="EMBL/GenBank/DDBJ databases">
        <authorList>
            <person name="Tigano A."/>
        </authorList>
    </citation>
    <scope>NUCLEOTIDE SEQUENCE</scope>
</reference>
<name>A0A8S4AQB3_9TELE</name>
<dbReference type="PANTHER" id="PTHR13847:SF287">
    <property type="entry name" value="FAD-DEPENDENT OXIDOREDUCTASE DOMAIN-CONTAINING PROTEIN 1"/>
    <property type="match status" value="1"/>
</dbReference>
<dbReference type="InterPro" id="IPR036188">
    <property type="entry name" value="FAD/NAD-bd_sf"/>
</dbReference>